<dbReference type="EMBL" id="JADIMH010000015">
    <property type="protein sequence ID" value="MBO8466741.1"/>
    <property type="molecule type" value="Genomic_DNA"/>
</dbReference>
<dbReference type="CDD" id="cd02516">
    <property type="entry name" value="CDP-ME_synthetase"/>
    <property type="match status" value="1"/>
</dbReference>
<dbReference type="NCBIfam" id="TIGR00453">
    <property type="entry name" value="ispD"/>
    <property type="match status" value="1"/>
</dbReference>
<dbReference type="AlphaFoldDB" id="A0A9D9NAU6"/>
<organism evidence="4 5">
    <name type="scientific">Candidatus Cryptobacteroides faecipullorum</name>
    <dbReference type="NCBI Taxonomy" id="2840764"/>
    <lineage>
        <taxon>Bacteria</taxon>
        <taxon>Pseudomonadati</taxon>
        <taxon>Bacteroidota</taxon>
        <taxon>Bacteroidia</taxon>
        <taxon>Bacteroidales</taxon>
        <taxon>Candidatus Cryptobacteroides</taxon>
    </lineage>
</organism>
<comment type="catalytic activity">
    <reaction evidence="3">
        <text>2-C-methyl-D-erythritol 4-phosphate + CTP + H(+) = 4-CDP-2-C-methyl-D-erythritol + diphosphate</text>
        <dbReference type="Rhea" id="RHEA:13429"/>
        <dbReference type="ChEBI" id="CHEBI:15378"/>
        <dbReference type="ChEBI" id="CHEBI:33019"/>
        <dbReference type="ChEBI" id="CHEBI:37563"/>
        <dbReference type="ChEBI" id="CHEBI:57823"/>
        <dbReference type="ChEBI" id="CHEBI:58262"/>
        <dbReference type="EC" id="2.7.7.60"/>
    </reaction>
</comment>
<comment type="caution">
    <text evidence="4">The sequence shown here is derived from an EMBL/GenBank/DDBJ whole genome shotgun (WGS) entry which is preliminary data.</text>
</comment>
<keyword evidence="3" id="KW-0414">Isoprene biosynthesis</keyword>
<feature type="site" description="Transition state stabilizer" evidence="3">
    <location>
        <position position="17"/>
    </location>
</feature>
<dbReference type="PANTHER" id="PTHR32125">
    <property type="entry name" value="2-C-METHYL-D-ERYTHRITOL 4-PHOSPHATE CYTIDYLYLTRANSFERASE, CHLOROPLASTIC"/>
    <property type="match status" value="1"/>
</dbReference>
<dbReference type="InterPro" id="IPR050088">
    <property type="entry name" value="IspD/TarI_cytidylyltransf_bact"/>
</dbReference>
<gene>
    <name evidence="3" type="primary">ispD</name>
    <name evidence="4" type="ORF">IAB99_03130</name>
</gene>
<dbReference type="EC" id="2.7.7.60" evidence="3"/>
<dbReference type="Pfam" id="PF01128">
    <property type="entry name" value="IspD"/>
    <property type="match status" value="1"/>
</dbReference>
<comment type="function">
    <text evidence="3">Catalyzes the formation of 4-diphosphocytidyl-2-C-methyl-D-erythritol from CTP and 2-C-methyl-D-erythritol 4-phosphate (MEP).</text>
</comment>
<protein>
    <recommendedName>
        <fullName evidence="3">2-C-methyl-D-erythritol 4-phosphate cytidylyltransferase</fullName>
        <ecNumber evidence="3">2.7.7.60</ecNumber>
    </recommendedName>
    <alternativeName>
        <fullName evidence="3">4-diphosphocytidyl-2C-methyl-D-erythritol synthase</fullName>
    </alternativeName>
    <alternativeName>
        <fullName evidence="3">MEP cytidylyltransferase</fullName>
        <shortName evidence="3">MCT</shortName>
    </alternativeName>
</protein>
<dbReference type="FunFam" id="3.90.550.10:FF:000003">
    <property type="entry name" value="2-C-methyl-D-erythritol 4-phosphate cytidylyltransferase"/>
    <property type="match status" value="1"/>
</dbReference>
<evidence type="ECO:0000313" key="5">
    <source>
        <dbReference type="Proteomes" id="UP000823660"/>
    </source>
</evidence>
<dbReference type="GO" id="GO:0019288">
    <property type="term" value="P:isopentenyl diphosphate biosynthetic process, methylerythritol 4-phosphate pathway"/>
    <property type="evidence" value="ECO:0007669"/>
    <property type="project" value="UniProtKB-UniRule"/>
</dbReference>
<reference evidence="4" key="1">
    <citation type="submission" date="2020-10" db="EMBL/GenBank/DDBJ databases">
        <authorList>
            <person name="Gilroy R."/>
        </authorList>
    </citation>
    <scope>NUCLEOTIDE SEQUENCE</scope>
    <source>
        <strain evidence="4">B1-15692</strain>
    </source>
</reference>
<dbReference type="InterPro" id="IPR034683">
    <property type="entry name" value="IspD/TarI"/>
</dbReference>
<feature type="site" description="Positions MEP for the nucleophilic attack" evidence="3">
    <location>
        <position position="161"/>
    </location>
</feature>
<feature type="site" description="Positions MEP for the nucleophilic attack" evidence="3">
    <location>
        <position position="215"/>
    </location>
</feature>
<proteinExistence type="inferred from homology"/>
<dbReference type="InterPro" id="IPR029044">
    <property type="entry name" value="Nucleotide-diphossugar_trans"/>
</dbReference>
<evidence type="ECO:0000256" key="2">
    <source>
        <dbReference type="ARBA" id="ARBA00022695"/>
    </source>
</evidence>
<dbReference type="InterPro" id="IPR001228">
    <property type="entry name" value="IspD"/>
</dbReference>
<evidence type="ECO:0000256" key="1">
    <source>
        <dbReference type="ARBA" id="ARBA00022679"/>
    </source>
</evidence>
<dbReference type="SUPFAM" id="SSF53448">
    <property type="entry name" value="Nucleotide-diphospho-sugar transferases"/>
    <property type="match status" value="1"/>
</dbReference>
<sequence>MGRDKYLIITAGGSGTRMGAPVPKQFLQLDGKPVLQMTMEKFIDAEPDIRIVTVLPSASVPMWKDLCYENNFAVRQTIVEGGITRFHSVRNGLEKVPDGALVAIHDGVRPLVSPGFISSVFRLAENVPAVTPVIPCTDTLRQIVRRQDGTLERVDDPYVDRSRVYAVQTPQIFWSEVIKDAYRQAYDTVFTDDASVAEKKGVEVCYVDGEKSNIKLTAPDDMKLAEALCSILHY</sequence>
<evidence type="ECO:0000313" key="4">
    <source>
        <dbReference type="EMBL" id="MBO8466741.1"/>
    </source>
</evidence>
<dbReference type="PANTHER" id="PTHR32125:SF4">
    <property type="entry name" value="2-C-METHYL-D-ERYTHRITOL 4-PHOSPHATE CYTIDYLYLTRANSFERASE, CHLOROPLASTIC"/>
    <property type="match status" value="1"/>
</dbReference>
<keyword evidence="2 3" id="KW-0548">Nucleotidyltransferase</keyword>
<feature type="site" description="Transition state stabilizer" evidence="3">
    <location>
        <position position="24"/>
    </location>
</feature>
<dbReference type="GO" id="GO:0050518">
    <property type="term" value="F:2-C-methyl-D-erythritol 4-phosphate cytidylyltransferase activity"/>
    <property type="evidence" value="ECO:0007669"/>
    <property type="project" value="UniProtKB-UniRule"/>
</dbReference>
<name>A0A9D9NAU6_9BACT</name>
<comment type="similarity">
    <text evidence="3">Belongs to the IspD/TarI cytidylyltransferase family. IspD subfamily.</text>
</comment>
<evidence type="ECO:0000256" key="3">
    <source>
        <dbReference type="HAMAP-Rule" id="MF_00108"/>
    </source>
</evidence>
<dbReference type="HAMAP" id="MF_00108">
    <property type="entry name" value="IspD"/>
    <property type="match status" value="1"/>
</dbReference>
<dbReference type="Proteomes" id="UP000823660">
    <property type="component" value="Unassembled WGS sequence"/>
</dbReference>
<keyword evidence="1 3" id="KW-0808">Transferase</keyword>
<dbReference type="Gene3D" id="3.90.550.10">
    <property type="entry name" value="Spore Coat Polysaccharide Biosynthesis Protein SpsA, Chain A"/>
    <property type="match status" value="1"/>
</dbReference>
<reference evidence="4" key="2">
    <citation type="journal article" date="2021" name="PeerJ">
        <title>Extensive microbial diversity within the chicken gut microbiome revealed by metagenomics and culture.</title>
        <authorList>
            <person name="Gilroy R."/>
            <person name="Ravi A."/>
            <person name="Getino M."/>
            <person name="Pursley I."/>
            <person name="Horton D.L."/>
            <person name="Alikhan N.F."/>
            <person name="Baker D."/>
            <person name="Gharbi K."/>
            <person name="Hall N."/>
            <person name="Watson M."/>
            <person name="Adriaenssens E.M."/>
            <person name="Foster-Nyarko E."/>
            <person name="Jarju S."/>
            <person name="Secka A."/>
            <person name="Antonio M."/>
            <person name="Oren A."/>
            <person name="Chaudhuri R.R."/>
            <person name="La Ragione R."/>
            <person name="Hildebrand F."/>
            <person name="Pallen M.J."/>
        </authorList>
    </citation>
    <scope>NUCLEOTIDE SEQUENCE</scope>
    <source>
        <strain evidence="4">B1-15692</strain>
    </source>
</reference>
<accession>A0A9D9NAU6</accession>
<dbReference type="NCBIfam" id="NF001186">
    <property type="entry name" value="PRK00155.2-3"/>
    <property type="match status" value="1"/>
</dbReference>
<comment type="pathway">
    <text evidence="3">Isoprenoid biosynthesis; isopentenyl diphosphate biosynthesis via DXP pathway; isopentenyl diphosphate from 1-deoxy-D-xylulose 5-phosphate: step 2/6.</text>
</comment>